<evidence type="ECO:0000259" key="4">
    <source>
        <dbReference type="Pfam" id="PF07804"/>
    </source>
</evidence>
<dbReference type="PANTHER" id="PTHR37419:SF1">
    <property type="entry name" value="SERINE_THREONINE-PROTEIN KINASE TOXIN HIPA"/>
    <property type="match status" value="1"/>
</dbReference>
<dbReference type="EC" id="2.7.11.1" evidence="6"/>
<gene>
    <name evidence="6" type="primary">hipA</name>
    <name evidence="6" type="ORF">NSPZN2_30219</name>
</gene>
<dbReference type="GO" id="GO:0004674">
    <property type="term" value="F:protein serine/threonine kinase activity"/>
    <property type="evidence" value="ECO:0007669"/>
    <property type="project" value="UniProtKB-EC"/>
</dbReference>
<dbReference type="Proteomes" id="UP000675880">
    <property type="component" value="Unassembled WGS sequence"/>
</dbReference>
<sequence length="438" mass="47784">MPRRRAHAPLRVLLNNRPVGRLTKAATGAIDFLYEPAWLEWEHAIPVSLSLPLREDAYRGAAVAAVFDNLLPDSDVLRRRVAEKVGAGGTDLYSLLAAIGRDCVGALQFIGADDASDEGDRDAITGETINDSAIEKLLQGLSQAPLGLSCDEDFRISVAGAQEKTALLRHKGRWWKPSGTTPTTHILKKQIGRLPDGIDLSNSVENEFYCLKLAGAFGLPVNKAEVHDFNETRALVIERFDRRWTADKRLLRLPQEDFCQALSVPPTRKYQSEGGPGLVKILDVLKGSDNPAADRQTVFKAQIFFWLIGATDGHAKNFSMFLGPGGSYRLTPLYDVLTAQPSLDAGQVQRKQMKLSMSVGTNRHYRIDEIQGRHFVQTATAAGLPKSAIAAALEEIADAALKALQKVEAGLPKDFPAPIHASVSKGVKERLKVLAALQ</sequence>
<evidence type="ECO:0000313" key="6">
    <source>
        <dbReference type="EMBL" id="CAE6752011.1"/>
    </source>
</evidence>
<evidence type="ECO:0000256" key="3">
    <source>
        <dbReference type="ARBA" id="ARBA00022777"/>
    </source>
</evidence>
<accession>A0ABM8RGJ8</accession>
<dbReference type="InterPro" id="IPR012893">
    <property type="entry name" value="HipA-like_C"/>
</dbReference>
<dbReference type="Pfam" id="PF07804">
    <property type="entry name" value="HipA_C"/>
    <property type="match status" value="1"/>
</dbReference>
<comment type="caution">
    <text evidence="6">The sequence shown here is derived from an EMBL/GenBank/DDBJ whole genome shotgun (WGS) entry which is preliminary data.</text>
</comment>
<dbReference type="InterPro" id="IPR017508">
    <property type="entry name" value="HipA_N1"/>
</dbReference>
<comment type="similarity">
    <text evidence="1">Belongs to the HipA Ser/Thr kinase family.</text>
</comment>
<feature type="domain" description="HipA N-terminal subdomain 1" evidence="5">
    <location>
        <begin position="10"/>
        <end position="109"/>
    </location>
</feature>
<proteinExistence type="inferred from homology"/>
<evidence type="ECO:0000256" key="1">
    <source>
        <dbReference type="ARBA" id="ARBA00010164"/>
    </source>
</evidence>
<organism evidence="6 7">
    <name type="scientific">Nitrospira defluvii</name>
    <dbReference type="NCBI Taxonomy" id="330214"/>
    <lineage>
        <taxon>Bacteria</taxon>
        <taxon>Pseudomonadati</taxon>
        <taxon>Nitrospirota</taxon>
        <taxon>Nitrospiria</taxon>
        <taxon>Nitrospirales</taxon>
        <taxon>Nitrospiraceae</taxon>
        <taxon>Nitrospira</taxon>
    </lineage>
</organism>
<evidence type="ECO:0000256" key="2">
    <source>
        <dbReference type="ARBA" id="ARBA00022679"/>
    </source>
</evidence>
<dbReference type="RefSeq" id="WP_213042411.1">
    <property type="nucleotide sequence ID" value="NZ_CAJNBJ010000016.1"/>
</dbReference>
<dbReference type="Pfam" id="PF13657">
    <property type="entry name" value="Couple_hipA"/>
    <property type="match status" value="1"/>
</dbReference>
<dbReference type="EMBL" id="CAJNBJ010000016">
    <property type="protein sequence ID" value="CAE6752011.1"/>
    <property type="molecule type" value="Genomic_DNA"/>
</dbReference>
<evidence type="ECO:0000259" key="5">
    <source>
        <dbReference type="Pfam" id="PF13657"/>
    </source>
</evidence>
<evidence type="ECO:0000313" key="7">
    <source>
        <dbReference type="Proteomes" id="UP000675880"/>
    </source>
</evidence>
<dbReference type="NCBIfam" id="TIGR03071">
    <property type="entry name" value="couple_hipA"/>
    <property type="match status" value="1"/>
</dbReference>
<protein>
    <submittedName>
        <fullName evidence="6">Serine/threonine-protein kinase toxin HipA</fullName>
        <ecNumber evidence="6">2.7.11.1</ecNumber>
    </submittedName>
</protein>
<keyword evidence="3 6" id="KW-0418">Kinase</keyword>
<keyword evidence="7" id="KW-1185">Reference proteome</keyword>
<reference evidence="6 7" key="1">
    <citation type="submission" date="2021-02" db="EMBL/GenBank/DDBJ databases">
        <authorList>
            <person name="Han P."/>
        </authorList>
    </citation>
    <scope>NUCLEOTIDE SEQUENCE [LARGE SCALE GENOMIC DNA]</scope>
    <source>
        <strain evidence="6">Candidatus Nitrospira sp. ZN2</strain>
    </source>
</reference>
<dbReference type="PANTHER" id="PTHR37419">
    <property type="entry name" value="SERINE/THREONINE-PROTEIN KINASE TOXIN HIPA"/>
    <property type="match status" value="1"/>
</dbReference>
<name>A0ABM8RGJ8_9BACT</name>
<dbReference type="InterPro" id="IPR052028">
    <property type="entry name" value="HipA_Ser/Thr_kinase"/>
</dbReference>
<keyword evidence="2 6" id="KW-0808">Transferase</keyword>
<feature type="domain" description="HipA-like C-terminal" evidence="4">
    <location>
        <begin position="156"/>
        <end position="403"/>
    </location>
</feature>
<dbReference type="CDD" id="cd17808">
    <property type="entry name" value="HipA_Ec_like"/>
    <property type="match status" value="1"/>
</dbReference>